<dbReference type="GeneID" id="120257431"/>
<reference evidence="3" key="1">
    <citation type="submission" date="2025-08" db="UniProtKB">
        <authorList>
            <consortium name="RefSeq"/>
        </authorList>
    </citation>
    <scope>IDENTIFICATION</scope>
</reference>
<gene>
    <name evidence="3" type="primary">LOC120257431</name>
</gene>
<name>A0AB40B1A6_DIOCR</name>
<dbReference type="InterPro" id="IPR051320">
    <property type="entry name" value="Viral_Replic_Matur_Polypro"/>
</dbReference>
<dbReference type="FunFam" id="3.30.70.270:FF:000020">
    <property type="entry name" value="Transposon Tf2-6 polyprotein-like Protein"/>
    <property type="match status" value="1"/>
</dbReference>
<sequence>MHYEFVVMPFGLTNAPAAFMDLINRVFKPYLDKFVIVFIDYILIYLATEEKHERHLRTVLQFFREEKLYAKFSKCEFWFHEVVFLGHVVPGEGICVDRKKVEAIIDWERPKSVSVVQSFLCLASYYQCFVKGFSQIARPLSRLTRKEVKFDCDKKCENSFQELKNCLTSALVLSLPTSGSHEAPSLKVDPSENDSLFLDFANYDDYTPILDVDPTMESPLPQETPKIMTNYSFSSTQRTSLQ</sequence>
<proteinExistence type="predicted"/>
<accession>A0AB40B1A6</accession>
<dbReference type="Pfam" id="PF00078">
    <property type="entry name" value="RVT_1"/>
    <property type="match status" value="1"/>
</dbReference>
<dbReference type="CDD" id="cd01647">
    <property type="entry name" value="RT_LTR"/>
    <property type="match status" value="1"/>
</dbReference>
<dbReference type="SUPFAM" id="SSF56672">
    <property type="entry name" value="DNA/RNA polymerases"/>
    <property type="match status" value="1"/>
</dbReference>
<dbReference type="RefSeq" id="XP_039120837.1">
    <property type="nucleotide sequence ID" value="XM_039264903.1"/>
</dbReference>
<dbReference type="InterPro" id="IPR000477">
    <property type="entry name" value="RT_dom"/>
</dbReference>
<dbReference type="Proteomes" id="UP001515500">
    <property type="component" value="Unplaced"/>
</dbReference>
<protein>
    <submittedName>
        <fullName evidence="3">Uncharacterized mitochondrial protein AtMg00860-like</fullName>
    </submittedName>
</protein>
<dbReference type="InterPro" id="IPR043128">
    <property type="entry name" value="Rev_trsase/Diguanyl_cyclase"/>
</dbReference>
<keyword evidence="2" id="KW-1185">Reference proteome</keyword>
<dbReference type="PANTHER" id="PTHR33064">
    <property type="entry name" value="POL PROTEIN"/>
    <property type="match status" value="1"/>
</dbReference>
<dbReference type="Gene3D" id="3.30.70.270">
    <property type="match status" value="2"/>
</dbReference>
<organism evidence="2 3">
    <name type="scientific">Dioscorea cayennensis subsp. rotundata</name>
    <name type="common">White Guinea yam</name>
    <name type="synonym">Dioscorea rotundata</name>
    <dbReference type="NCBI Taxonomy" id="55577"/>
    <lineage>
        <taxon>Eukaryota</taxon>
        <taxon>Viridiplantae</taxon>
        <taxon>Streptophyta</taxon>
        <taxon>Embryophyta</taxon>
        <taxon>Tracheophyta</taxon>
        <taxon>Spermatophyta</taxon>
        <taxon>Magnoliopsida</taxon>
        <taxon>Liliopsida</taxon>
        <taxon>Dioscoreales</taxon>
        <taxon>Dioscoreaceae</taxon>
        <taxon>Dioscorea</taxon>
    </lineage>
</organism>
<dbReference type="AlphaFoldDB" id="A0AB40B1A6"/>
<evidence type="ECO:0000313" key="2">
    <source>
        <dbReference type="Proteomes" id="UP001515500"/>
    </source>
</evidence>
<dbReference type="PROSITE" id="PS50878">
    <property type="entry name" value="RT_POL"/>
    <property type="match status" value="1"/>
</dbReference>
<feature type="domain" description="Reverse transcriptase" evidence="1">
    <location>
        <begin position="1"/>
        <end position="89"/>
    </location>
</feature>
<evidence type="ECO:0000259" key="1">
    <source>
        <dbReference type="PROSITE" id="PS50878"/>
    </source>
</evidence>
<dbReference type="InterPro" id="IPR043502">
    <property type="entry name" value="DNA/RNA_pol_sf"/>
</dbReference>
<evidence type="ECO:0000313" key="3">
    <source>
        <dbReference type="RefSeq" id="XP_039120837.1"/>
    </source>
</evidence>
<dbReference type="PANTHER" id="PTHR33064:SF37">
    <property type="entry name" value="RIBONUCLEASE H"/>
    <property type="match status" value="1"/>
</dbReference>